<comment type="caution">
    <text evidence="1">The sequence shown here is derived from an EMBL/GenBank/DDBJ whole genome shotgun (WGS) entry which is preliminary data.</text>
</comment>
<dbReference type="AlphaFoldDB" id="A0AAD6Z209"/>
<evidence type="ECO:0000313" key="2">
    <source>
        <dbReference type="Proteomes" id="UP001218218"/>
    </source>
</evidence>
<proteinExistence type="predicted"/>
<dbReference type="Proteomes" id="UP001218218">
    <property type="component" value="Unassembled WGS sequence"/>
</dbReference>
<keyword evidence="2" id="KW-1185">Reference proteome</keyword>
<dbReference type="Gene3D" id="3.80.10.10">
    <property type="entry name" value="Ribonuclease Inhibitor"/>
    <property type="match status" value="1"/>
</dbReference>
<dbReference type="SUPFAM" id="SSF52047">
    <property type="entry name" value="RNI-like"/>
    <property type="match status" value="1"/>
</dbReference>
<dbReference type="InterPro" id="IPR032675">
    <property type="entry name" value="LRR_dom_sf"/>
</dbReference>
<name>A0AAD6Z209_9AGAR</name>
<gene>
    <name evidence="1" type="ORF">DFH08DRAFT_1089298</name>
</gene>
<organism evidence="1 2">
    <name type="scientific">Mycena albidolilacea</name>
    <dbReference type="NCBI Taxonomy" id="1033008"/>
    <lineage>
        <taxon>Eukaryota</taxon>
        <taxon>Fungi</taxon>
        <taxon>Dikarya</taxon>
        <taxon>Basidiomycota</taxon>
        <taxon>Agaricomycotina</taxon>
        <taxon>Agaricomycetes</taxon>
        <taxon>Agaricomycetidae</taxon>
        <taxon>Agaricales</taxon>
        <taxon>Marasmiineae</taxon>
        <taxon>Mycenaceae</taxon>
        <taxon>Mycena</taxon>
    </lineage>
</organism>
<dbReference type="EMBL" id="JARIHO010000102">
    <property type="protein sequence ID" value="KAJ7303787.1"/>
    <property type="molecule type" value="Genomic_DNA"/>
</dbReference>
<evidence type="ECO:0008006" key="3">
    <source>
        <dbReference type="Google" id="ProtNLM"/>
    </source>
</evidence>
<accession>A0AAD6Z209</accession>
<sequence>MSQARSLELPTIPLEIQFFILDQITGTFENVAPEVVKKELGRLALICSAWTAHVRSLLFRRVYIADSNVVAGRFLSLLRRNNHLGHYTTTLAMQSAAALEFPDLPNFLPNLRTVIISSSVFEPIEGSVRPWVGVTHLKMKFCMLSTAEDLWRLLCIFPALEHLHLSGWLVMDPDAPIVIAANAPAIHLKELVLLSSRHHSPHPAVTQLALHDLTVDRLSVTLLAVEDWDASACNSLLCKIGPTLQELELVVDLPEKRIPEVGICIRPCTALRSLVLGLCSIAGSAQTMRGGNLIISILNQISAPTMTTLTFNVNVSSESLTAPLRELPWDKIDDSILGRLGPHLKRVVVRNLPADGPDLRFDEFAGFLKERLVGLERGHLLQFERGGI</sequence>
<evidence type="ECO:0000313" key="1">
    <source>
        <dbReference type="EMBL" id="KAJ7303787.1"/>
    </source>
</evidence>
<protein>
    <recommendedName>
        <fullName evidence="3">F-box domain-containing protein</fullName>
    </recommendedName>
</protein>
<reference evidence="1" key="1">
    <citation type="submission" date="2023-03" db="EMBL/GenBank/DDBJ databases">
        <title>Massive genome expansion in bonnet fungi (Mycena s.s.) driven by repeated elements and novel gene families across ecological guilds.</title>
        <authorList>
            <consortium name="Lawrence Berkeley National Laboratory"/>
            <person name="Harder C.B."/>
            <person name="Miyauchi S."/>
            <person name="Viragh M."/>
            <person name="Kuo A."/>
            <person name="Thoen E."/>
            <person name="Andreopoulos B."/>
            <person name="Lu D."/>
            <person name="Skrede I."/>
            <person name="Drula E."/>
            <person name="Henrissat B."/>
            <person name="Morin E."/>
            <person name="Kohler A."/>
            <person name="Barry K."/>
            <person name="LaButti K."/>
            <person name="Morin E."/>
            <person name="Salamov A."/>
            <person name="Lipzen A."/>
            <person name="Mereny Z."/>
            <person name="Hegedus B."/>
            <person name="Baldrian P."/>
            <person name="Stursova M."/>
            <person name="Weitz H."/>
            <person name="Taylor A."/>
            <person name="Grigoriev I.V."/>
            <person name="Nagy L.G."/>
            <person name="Martin F."/>
            <person name="Kauserud H."/>
        </authorList>
    </citation>
    <scope>NUCLEOTIDE SEQUENCE</scope>
    <source>
        <strain evidence="1">CBHHK002</strain>
    </source>
</reference>